<sequence length="141" mass="14863">MATINPAMPALAPAVPRRPVSLRIGLALAAAFTVLNAIPAVSEIGLDGSAWDILVIFLAIYCPLTALVTLALVPLAWNGRRRPAQWVAGIQVASILTLWPPFVLVFVDGLPLMAPISAGVSYLLALVAAWLILRGMRASDS</sequence>
<feature type="transmembrane region" description="Helical" evidence="1">
    <location>
        <begin position="112"/>
        <end position="133"/>
    </location>
</feature>
<dbReference type="AlphaFoldDB" id="A0A2N9JCR7"/>
<dbReference type="Proteomes" id="UP000238164">
    <property type="component" value="Chromosome 1"/>
</dbReference>
<proteinExistence type="predicted"/>
<evidence type="ECO:0000256" key="1">
    <source>
        <dbReference type="SAM" id="Phobius"/>
    </source>
</evidence>
<reference evidence="2 3" key="1">
    <citation type="submission" date="2018-02" db="EMBL/GenBank/DDBJ databases">
        <authorList>
            <person name="Cohen D.B."/>
            <person name="Kent A.D."/>
        </authorList>
    </citation>
    <scope>NUCLEOTIDE SEQUENCE [LARGE SCALE GENOMIC DNA]</scope>
    <source>
        <strain evidence="2">1</strain>
    </source>
</reference>
<keyword evidence="1" id="KW-1133">Transmembrane helix</keyword>
<dbReference type="EMBL" id="LT985188">
    <property type="protein sequence ID" value="SPD85288.1"/>
    <property type="molecule type" value="Genomic_DNA"/>
</dbReference>
<keyword evidence="1" id="KW-0812">Transmembrane</keyword>
<feature type="transmembrane region" description="Helical" evidence="1">
    <location>
        <begin position="20"/>
        <end position="41"/>
    </location>
</feature>
<accession>A0A2N9JCR7</accession>
<evidence type="ECO:0000313" key="2">
    <source>
        <dbReference type="EMBL" id="SPD85288.1"/>
    </source>
</evidence>
<keyword evidence="3" id="KW-1185">Reference proteome</keyword>
<dbReference type="RefSeq" id="WP_105184565.1">
    <property type="nucleotide sequence ID" value="NZ_BAAAGO010000012.1"/>
</dbReference>
<organism evidence="2 3">
    <name type="scientific">Micropruina glycogenica</name>
    <dbReference type="NCBI Taxonomy" id="75385"/>
    <lineage>
        <taxon>Bacteria</taxon>
        <taxon>Bacillati</taxon>
        <taxon>Actinomycetota</taxon>
        <taxon>Actinomycetes</taxon>
        <taxon>Propionibacteriales</taxon>
        <taxon>Nocardioidaceae</taxon>
        <taxon>Micropruina</taxon>
    </lineage>
</organism>
<protein>
    <submittedName>
        <fullName evidence="2">Uncharacterized protein</fullName>
    </submittedName>
</protein>
<feature type="transmembrane region" description="Helical" evidence="1">
    <location>
        <begin position="84"/>
        <end position="106"/>
    </location>
</feature>
<dbReference type="KEGG" id="mgg:MPLG2_0252"/>
<keyword evidence="1" id="KW-0472">Membrane</keyword>
<gene>
    <name evidence="2" type="ORF">MPLG2_0252</name>
</gene>
<feature type="transmembrane region" description="Helical" evidence="1">
    <location>
        <begin position="53"/>
        <end position="77"/>
    </location>
</feature>
<evidence type="ECO:0000313" key="3">
    <source>
        <dbReference type="Proteomes" id="UP000238164"/>
    </source>
</evidence>
<name>A0A2N9JCR7_9ACTN</name>